<dbReference type="GO" id="GO:0008168">
    <property type="term" value="F:methyltransferase activity"/>
    <property type="evidence" value="ECO:0007669"/>
    <property type="project" value="UniProtKB-KW"/>
</dbReference>
<dbReference type="CDD" id="cd02440">
    <property type="entry name" value="AdoMet_MTases"/>
    <property type="match status" value="1"/>
</dbReference>
<evidence type="ECO:0000313" key="6">
    <source>
        <dbReference type="Proteomes" id="UP000308697"/>
    </source>
</evidence>
<keyword evidence="6" id="KW-1185">Reference proteome</keyword>
<dbReference type="RefSeq" id="WP_136738972.1">
    <property type="nucleotide sequence ID" value="NZ_SUMB01000002.1"/>
</dbReference>
<name>A0A4U0P3W3_9ACTN</name>
<evidence type="ECO:0000313" key="5">
    <source>
        <dbReference type="EMBL" id="TJZ57354.1"/>
    </source>
</evidence>
<dbReference type="EMBL" id="SUMB01000002">
    <property type="protein sequence ID" value="TJZ57354.1"/>
    <property type="molecule type" value="Genomic_DNA"/>
</dbReference>
<dbReference type="PANTHER" id="PTHR43464">
    <property type="entry name" value="METHYLTRANSFERASE"/>
    <property type="match status" value="1"/>
</dbReference>
<evidence type="ECO:0000256" key="3">
    <source>
        <dbReference type="ARBA" id="ARBA00022691"/>
    </source>
</evidence>
<dbReference type="InterPro" id="IPR041698">
    <property type="entry name" value="Methyltransf_25"/>
</dbReference>
<evidence type="ECO:0000256" key="2">
    <source>
        <dbReference type="ARBA" id="ARBA00022679"/>
    </source>
</evidence>
<dbReference type="AlphaFoldDB" id="A0A4U0P3W3"/>
<dbReference type="SUPFAM" id="SSF53335">
    <property type="entry name" value="S-adenosyl-L-methionine-dependent methyltransferases"/>
    <property type="match status" value="1"/>
</dbReference>
<proteinExistence type="predicted"/>
<keyword evidence="1 5" id="KW-0489">Methyltransferase</keyword>
<reference evidence="5 6" key="1">
    <citation type="submission" date="2019-04" db="EMBL/GenBank/DDBJ databases">
        <title>Streptomyces piniterrae sp. nov., a heliquinomycin-producing actinomycete isolated from rhizosphere soil of Pinus yunnanensis.</title>
        <authorList>
            <person name="Zhuang X."/>
            <person name="Zhao J."/>
        </authorList>
    </citation>
    <scope>NUCLEOTIDE SEQUENCE [LARGE SCALE GENOMIC DNA]</scope>
    <source>
        <strain evidence="6">jys28</strain>
    </source>
</reference>
<sequence length="240" mass="27004">MANSYTALSQHYDLIMTSGYYDYGAYARTLLAQLRDRKDVLELGVGTGLVCETLLELCGADLRITGIDHTESMLTQARARLGDRVRLIWQDVVEMTTPPTFDAAYSVGGVWYCVEDEGSTLFCSHLLAEDDETRALKNLAAALRPGAPLLLAVQQAHRDYQRPLPGGLVYAQEIRAAEEAVAENLYVKDYFVRRDDEVVAHQRCQFRAYPQNQADRLLAQCGFRFQHTTANGLMRSYVRL</sequence>
<keyword evidence="3" id="KW-0949">S-adenosyl-L-methionine</keyword>
<evidence type="ECO:0000259" key="4">
    <source>
        <dbReference type="Pfam" id="PF13649"/>
    </source>
</evidence>
<dbReference type="OrthoDB" id="4150581at2"/>
<keyword evidence="2 5" id="KW-0808">Transferase</keyword>
<dbReference type="Pfam" id="PF13649">
    <property type="entry name" value="Methyltransf_25"/>
    <property type="match status" value="1"/>
</dbReference>
<evidence type="ECO:0000256" key="1">
    <source>
        <dbReference type="ARBA" id="ARBA00022603"/>
    </source>
</evidence>
<organism evidence="5 6">
    <name type="scientific">Streptomyces piniterrae</name>
    <dbReference type="NCBI Taxonomy" id="2571125"/>
    <lineage>
        <taxon>Bacteria</taxon>
        <taxon>Bacillati</taxon>
        <taxon>Actinomycetota</taxon>
        <taxon>Actinomycetes</taxon>
        <taxon>Kitasatosporales</taxon>
        <taxon>Streptomycetaceae</taxon>
        <taxon>Streptomyces</taxon>
    </lineage>
</organism>
<accession>A0A4U0P3W3</accession>
<protein>
    <submittedName>
        <fullName evidence="5">Class I SAM-dependent methyltransferase</fullName>
    </submittedName>
</protein>
<dbReference type="InterPro" id="IPR029063">
    <property type="entry name" value="SAM-dependent_MTases_sf"/>
</dbReference>
<dbReference type="Proteomes" id="UP000308697">
    <property type="component" value="Unassembled WGS sequence"/>
</dbReference>
<comment type="caution">
    <text evidence="5">The sequence shown here is derived from an EMBL/GenBank/DDBJ whole genome shotgun (WGS) entry which is preliminary data.</text>
</comment>
<dbReference type="PANTHER" id="PTHR43464:SF19">
    <property type="entry name" value="UBIQUINONE BIOSYNTHESIS O-METHYLTRANSFERASE, MITOCHONDRIAL"/>
    <property type="match status" value="1"/>
</dbReference>
<feature type="domain" description="Methyltransferase" evidence="4">
    <location>
        <begin position="40"/>
        <end position="116"/>
    </location>
</feature>
<dbReference type="GO" id="GO:0032259">
    <property type="term" value="P:methylation"/>
    <property type="evidence" value="ECO:0007669"/>
    <property type="project" value="UniProtKB-KW"/>
</dbReference>
<gene>
    <name evidence="5" type="ORF">FCH28_07975</name>
</gene>
<dbReference type="Gene3D" id="3.40.50.150">
    <property type="entry name" value="Vaccinia Virus protein VP39"/>
    <property type="match status" value="1"/>
</dbReference>